<dbReference type="PIRSF" id="PIRSF001237">
    <property type="entry name" value="DHOdimr"/>
    <property type="match status" value="1"/>
</dbReference>
<dbReference type="PROSITE" id="PS00482">
    <property type="entry name" value="DIHYDROOROTASE_1"/>
    <property type="match status" value="1"/>
</dbReference>
<dbReference type="EMBL" id="FWDM01000024">
    <property type="protein sequence ID" value="SLM13960.1"/>
    <property type="molecule type" value="Genomic_DNA"/>
</dbReference>
<feature type="binding site" evidence="6">
    <location>
        <begin position="16"/>
        <end position="18"/>
    </location>
    <ligand>
        <name>substrate</name>
    </ligand>
</feature>
<dbReference type="UniPathway" id="UPA00070">
    <property type="reaction ID" value="UER00117"/>
</dbReference>
<comment type="catalytic activity">
    <reaction evidence="6">
        <text>(S)-dihydroorotate + H2O = N-carbamoyl-L-aspartate + H(+)</text>
        <dbReference type="Rhea" id="RHEA:24296"/>
        <dbReference type="ChEBI" id="CHEBI:15377"/>
        <dbReference type="ChEBI" id="CHEBI:15378"/>
        <dbReference type="ChEBI" id="CHEBI:30864"/>
        <dbReference type="ChEBI" id="CHEBI:32814"/>
        <dbReference type="EC" id="3.5.2.3"/>
    </reaction>
</comment>
<name>A0A3P3XJW3_9SPIR</name>
<reference evidence="8" key="1">
    <citation type="submission" date="2017-02" db="EMBL/GenBank/DDBJ databases">
        <authorList>
            <person name="Regsiter A."/>
            <person name="William W."/>
        </authorList>
    </citation>
    <scope>NUCLEOTIDE SEQUENCE</scope>
    <source>
        <strain evidence="8">Bib</strain>
    </source>
</reference>
<dbReference type="GO" id="GO:0005737">
    <property type="term" value="C:cytoplasm"/>
    <property type="evidence" value="ECO:0007669"/>
    <property type="project" value="TreeGrafter"/>
</dbReference>
<feature type="binding site" evidence="6">
    <location>
        <position position="251"/>
    </location>
    <ligand>
        <name>substrate</name>
    </ligand>
</feature>
<protein>
    <recommendedName>
        <fullName evidence="6 7">Dihydroorotase</fullName>
        <shortName evidence="6">DHOase</shortName>
        <ecNumber evidence="6 7">3.5.2.3</ecNumber>
    </recommendedName>
</protein>
<dbReference type="GO" id="GO:0006207">
    <property type="term" value="P:'de novo' pyrimidine nucleobase biosynthetic process"/>
    <property type="evidence" value="ECO:0007669"/>
    <property type="project" value="TreeGrafter"/>
</dbReference>
<dbReference type="Gene3D" id="3.20.20.140">
    <property type="entry name" value="Metal-dependent hydrolases"/>
    <property type="match status" value="1"/>
</dbReference>
<feature type="binding site" evidence="6">
    <location>
        <position position="139"/>
    </location>
    <ligand>
        <name>Zn(2+)</name>
        <dbReference type="ChEBI" id="CHEBI:29105"/>
        <label>2</label>
    </ligand>
</feature>
<dbReference type="PANTHER" id="PTHR43137:SF1">
    <property type="entry name" value="DIHYDROOROTASE"/>
    <property type="match status" value="1"/>
</dbReference>
<dbReference type="GO" id="GO:0044205">
    <property type="term" value="P:'de novo' UMP biosynthetic process"/>
    <property type="evidence" value="ECO:0007669"/>
    <property type="project" value="UniProtKB-UniRule"/>
</dbReference>
<feature type="binding site" evidence="6">
    <location>
        <position position="16"/>
    </location>
    <ligand>
        <name>Zn(2+)</name>
        <dbReference type="ChEBI" id="CHEBI:29105"/>
        <label>1</label>
    </ligand>
</feature>
<evidence type="ECO:0000256" key="2">
    <source>
        <dbReference type="ARBA" id="ARBA00022723"/>
    </source>
</evidence>
<dbReference type="InterPro" id="IPR002195">
    <property type="entry name" value="Dihydroorotase_CS"/>
</dbReference>
<organism evidence="8">
    <name type="scientific">uncultured spirochete</name>
    <dbReference type="NCBI Taxonomy" id="156406"/>
    <lineage>
        <taxon>Bacteria</taxon>
        <taxon>Pseudomonadati</taxon>
        <taxon>Spirochaetota</taxon>
        <taxon>Spirochaetia</taxon>
        <taxon>Spirochaetales</taxon>
        <taxon>environmental samples</taxon>
    </lineage>
</organism>
<feature type="binding site" evidence="6">
    <location>
        <position position="139"/>
    </location>
    <ligand>
        <name>substrate</name>
    </ligand>
</feature>
<evidence type="ECO:0000256" key="5">
    <source>
        <dbReference type="ARBA" id="ARBA00022975"/>
    </source>
</evidence>
<dbReference type="AlphaFoldDB" id="A0A3P3XJW3"/>
<feature type="binding site" description="via carbamate group" evidence="6">
    <location>
        <position position="102"/>
    </location>
    <ligand>
        <name>Zn(2+)</name>
        <dbReference type="ChEBI" id="CHEBI:29105"/>
        <label>1</label>
    </ligand>
</feature>
<feature type="binding site" evidence="6">
    <location>
        <position position="42"/>
    </location>
    <ligand>
        <name>substrate</name>
    </ligand>
</feature>
<keyword evidence="3 6" id="KW-0378">Hydrolase</keyword>
<dbReference type="PROSITE" id="PS00483">
    <property type="entry name" value="DIHYDROOROTASE_2"/>
    <property type="match status" value="1"/>
</dbReference>
<dbReference type="SUPFAM" id="SSF51556">
    <property type="entry name" value="Metallo-dependent hydrolases"/>
    <property type="match status" value="1"/>
</dbReference>
<evidence type="ECO:0000256" key="1">
    <source>
        <dbReference type="ARBA" id="ARBA00002368"/>
    </source>
</evidence>
<feature type="active site" evidence="6">
    <location>
        <position position="247"/>
    </location>
</feature>
<sequence length="342" mass="37988">MTDRFVMPMPDDFHAHLRQGEPLMQYARQHAGQFGRVLLMPNTMPPIFNVARLTEYRADVERALAAIPDSERFEPLFTFKILPSMLAAEIESFARAGAIAGKYYPSGSTTNAADGPRSFDDVDEVLSTMEESGLVLCIHGENPEVPVFERERAFLPQVERLLARYPHLRIVLEHLSDEESVRFVEQGPANLAATITAHHLLFTVDDMIRDSMNPHLYCKPVLKFARDREALRSAVLSGSKKFFFGSDSAPHPREKKECTAAAPGVYSAPAALPALVELFDSLGSLDALIPFMAEYGAAFYGLAAPSRTITLERAPWQVPQLIDGVVPMCAGKTLAWRIWGRN</sequence>
<comment type="caution">
    <text evidence="6">Lacks conserved residue(s) required for the propagation of feature annotation.</text>
</comment>
<evidence type="ECO:0000256" key="4">
    <source>
        <dbReference type="ARBA" id="ARBA00022833"/>
    </source>
</evidence>
<dbReference type="GO" id="GO:0004151">
    <property type="term" value="F:dihydroorotase activity"/>
    <property type="evidence" value="ECO:0007669"/>
    <property type="project" value="UniProtKB-UniRule"/>
</dbReference>
<evidence type="ECO:0000256" key="7">
    <source>
        <dbReference type="NCBIfam" id="TIGR00856"/>
    </source>
</evidence>
<dbReference type="EC" id="3.5.2.3" evidence="6 7"/>
<feature type="binding site" evidence="6">
    <location>
        <position position="247"/>
    </location>
    <ligand>
        <name>Zn(2+)</name>
        <dbReference type="ChEBI" id="CHEBI:29105"/>
        <label>1</label>
    </ligand>
</feature>
<dbReference type="InterPro" id="IPR004721">
    <property type="entry name" value="DHOdimr"/>
</dbReference>
<keyword evidence="2 6" id="KW-0479">Metal-binding</keyword>
<keyword evidence="5 6" id="KW-0665">Pyrimidine biosynthesis</keyword>
<gene>
    <name evidence="6 8" type="primary">pyrC</name>
    <name evidence="8" type="ORF">SPIROBIBN47_300003</name>
</gene>
<evidence type="ECO:0000256" key="3">
    <source>
        <dbReference type="ARBA" id="ARBA00022801"/>
    </source>
</evidence>
<feature type="modified residue" description="N6-carboxylysine" evidence="6">
    <location>
        <position position="102"/>
    </location>
</feature>
<dbReference type="GO" id="GO:0008270">
    <property type="term" value="F:zinc ion binding"/>
    <property type="evidence" value="ECO:0007669"/>
    <property type="project" value="UniProtKB-UniRule"/>
</dbReference>
<dbReference type="InterPro" id="IPR032466">
    <property type="entry name" value="Metal_Hydrolase"/>
</dbReference>
<dbReference type="HAMAP" id="MF_00219">
    <property type="entry name" value="PyrC_classII"/>
    <property type="match status" value="1"/>
</dbReference>
<feature type="binding site" description="via carbamate group" evidence="6">
    <location>
        <position position="102"/>
    </location>
    <ligand>
        <name>Zn(2+)</name>
        <dbReference type="ChEBI" id="CHEBI:29105"/>
        <label>2</label>
    </ligand>
</feature>
<feature type="binding site" evidence="6">
    <location>
        <position position="14"/>
    </location>
    <ligand>
        <name>Zn(2+)</name>
        <dbReference type="ChEBI" id="CHEBI:29105"/>
        <label>1</label>
    </ligand>
</feature>
<evidence type="ECO:0000256" key="6">
    <source>
        <dbReference type="HAMAP-Rule" id="MF_00219"/>
    </source>
</evidence>
<comment type="function">
    <text evidence="1 6">Catalyzes the reversible cyclization of carbamoyl aspartate to dihydroorotate.</text>
</comment>
<feature type="binding site" evidence="6">
    <location>
        <position position="174"/>
    </location>
    <ligand>
        <name>Zn(2+)</name>
        <dbReference type="ChEBI" id="CHEBI:29105"/>
        <label>2</label>
    </ligand>
</feature>
<comment type="subunit">
    <text evidence="6">Homodimer.</text>
</comment>
<dbReference type="PANTHER" id="PTHR43137">
    <property type="entry name" value="DIHYDROOROTASE"/>
    <property type="match status" value="1"/>
</dbReference>
<accession>A0A3P3XJW3</accession>
<comment type="similarity">
    <text evidence="6">Belongs to the metallo-dependent hydrolases superfamily. DHOase family. Class II DHOase subfamily.</text>
</comment>
<proteinExistence type="inferred from homology"/>
<comment type="pathway">
    <text evidence="6">Pyrimidine metabolism; UMP biosynthesis via de novo pathway; (S)-dihydroorotate from bicarbonate: step 3/3.</text>
</comment>
<evidence type="ECO:0000313" key="8">
    <source>
        <dbReference type="EMBL" id="SLM13960.1"/>
    </source>
</evidence>
<comment type="cofactor">
    <cofactor evidence="6">
        <name>Zn(2+)</name>
        <dbReference type="ChEBI" id="CHEBI:29105"/>
    </cofactor>
    <text evidence="6">Binds 2 Zn(2+) ions per subunit.</text>
</comment>
<dbReference type="NCBIfam" id="TIGR00856">
    <property type="entry name" value="pyrC_dimer"/>
    <property type="match status" value="1"/>
</dbReference>
<keyword evidence="4 6" id="KW-0862">Zinc</keyword>